<comment type="similarity">
    <text evidence="1">Belongs to the sigma-70 factor family. ECF subfamily.</text>
</comment>
<evidence type="ECO:0000259" key="6">
    <source>
        <dbReference type="Pfam" id="PF08281"/>
    </source>
</evidence>
<proteinExistence type="inferred from homology"/>
<gene>
    <name evidence="7" type="primary">fecI_12</name>
    <name evidence="7" type="ORF">PIGHUM_03839</name>
</gene>
<keyword evidence="2" id="KW-0805">Transcription regulation</keyword>
<dbReference type="SUPFAM" id="SSF88659">
    <property type="entry name" value="Sigma3 and sigma4 domains of RNA polymerase sigma factors"/>
    <property type="match status" value="1"/>
</dbReference>
<dbReference type="InterPro" id="IPR013324">
    <property type="entry name" value="RNA_pol_sigma_r3/r4-like"/>
</dbReference>
<evidence type="ECO:0000256" key="3">
    <source>
        <dbReference type="ARBA" id="ARBA00023082"/>
    </source>
</evidence>
<dbReference type="EMBL" id="UWPJ01000029">
    <property type="protein sequence ID" value="VCU71749.1"/>
    <property type="molecule type" value="Genomic_DNA"/>
</dbReference>
<dbReference type="Pfam" id="PF08281">
    <property type="entry name" value="Sigma70_r4_2"/>
    <property type="match status" value="1"/>
</dbReference>
<dbReference type="AlphaFoldDB" id="A0A3P4B626"/>
<dbReference type="PANTHER" id="PTHR43133">
    <property type="entry name" value="RNA POLYMERASE ECF-TYPE SIGMA FACTO"/>
    <property type="match status" value="1"/>
</dbReference>
<dbReference type="Pfam" id="PF04542">
    <property type="entry name" value="Sigma70_r2"/>
    <property type="match status" value="1"/>
</dbReference>
<keyword evidence="3" id="KW-0731">Sigma factor</keyword>
<dbReference type="OrthoDB" id="8654550at2"/>
<dbReference type="SUPFAM" id="SSF88946">
    <property type="entry name" value="Sigma2 domain of RNA polymerase sigma factors"/>
    <property type="match status" value="1"/>
</dbReference>
<dbReference type="InterPro" id="IPR013325">
    <property type="entry name" value="RNA_pol_sigma_r2"/>
</dbReference>
<dbReference type="PANTHER" id="PTHR43133:SF63">
    <property type="entry name" value="RNA POLYMERASE SIGMA FACTOR FECI-RELATED"/>
    <property type="match status" value="1"/>
</dbReference>
<dbReference type="NCBIfam" id="TIGR02937">
    <property type="entry name" value="sigma70-ECF"/>
    <property type="match status" value="1"/>
</dbReference>
<protein>
    <submittedName>
        <fullName evidence="7">Putative RNA polymerase sigma factor FecI</fullName>
    </submittedName>
</protein>
<evidence type="ECO:0000313" key="7">
    <source>
        <dbReference type="EMBL" id="VCU71749.1"/>
    </source>
</evidence>
<evidence type="ECO:0000256" key="1">
    <source>
        <dbReference type="ARBA" id="ARBA00010641"/>
    </source>
</evidence>
<dbReference type="GO" id="GO:0003677">
    <property type="term" value="F:DNA binding"/>
    <property type="evidence" value="ECO:0007669"/>
    <property type="project" value="InterPro"/>
</dbReference>
<evidence type="ECO:0000259" key="5">
    <source>
        <dbReference type="Pfam" id="PF04542"/>
    </source>
</evidence>
<dbReference type="GO" id="GO:0016987">
    <property type="term" value="F:sigma factor activity"/>
    <property type="evidence" value="ECO:0007669"/>
    <property type="project" value="UniProtKB-KW"/>
</dbReference>
<feature type="domain" description="RNA polymerase sigma factor 70 region 4 type 2" evidence="6">
    <location>
        <begin position="112"/>
        <end position="164"/>
    </location>
</feature>
<dbReference type="Gene3D" id="1.10.10.10">
    <property type="entry name" value="Winged helix-like DNA-binding domain superfamily/Winged helix DNA-binding domain"/>
    <property type="match status" value="1"/>
</dbReference>
<keyword evidence="8" id="KW-1185">Reference proteome</keyword>
<accession>A0A3P4B626</accession>
<name>A0A3P4B626_9BURK</name>
<evidence type="ECO:0000256" key="4">
    <source>
        <dbReference type="ARBA" id="ARBA00023163"/>
    </source>
</evidence>
<dbReference type="InterPro" id="IPR039425">
    <property type="entry name" value="RNA_pol_sigma-70-like"/>
</dbReference>
<organism evidence="7 8">
    <name type="scientific">Pigmentiphaga humi</name>
    <dbReference type="NCBI Taxonomy" id="2478468"/>
    <lineage>
        <taxon>Bacteria</taxon>
        <taxon>Pseudomonadati</taxon>
        <taxon>Pseudomonadota</taxon>
        <taxon>Betaproteobacteria</taxon>
        <taxon>Burkholderiales</taxon>
        <taxon>Alcaligenaceae</taxon>
        <taxon>Pigmentiphaga</taxon>
    </lineage>
</organism>
<evidence type="ECO:0000313" key="8">
    <source>
        <dbReference type="Proteomes" id="UP000277294"/>
    </source>
</evidence>
<dbReference type="Gene3D" id="1.10.1740.10">
    <property type="match status" value="1"/>
</dbReference>
<dbReference type="InterPro" id="IPR014284">
    <property type="entry name" value="RNA_pol_sigma-70_dom"/>
</dbReference>
<evidence type="ECO:0000256" key="2">
    <source>
        <dbReference type="ARBA" id="ARBA00023015"/>
    </source>
</evidence>
<dbReference type="InterPro" id="IPR007627">
    <property type="entry name" value="RNA_pol_sigma70_r2"/>
</dbReference>
<dbReference type="Proteomes" id="UP000277294">
    <property type="component" value="Unassembled WGS sequence"/>
</dbReference>
<dbReference type="GO" id="GO:0006352">
    <property type="term" value="P:DNA-templated transcription initiation"/>
    <property type="evidence" value="ECO:0007669"/>
    <property type="project" value="InterPro"/>
</dbReference>
<dbReference type="RefSeq" id="WP_124081336.1">
    <property type="nucleotide sequence ID" value="NZ_UWPJ01000029.1"/>
</dbReference>
<feature type="domain" description="RNA polymerase sigma-70 region 2" evidence="5">
    <location>
        <begin position="14"/>
        <end position="79"/>
    </location>
</feature>
<sequence length="170" mass="18846">MPGTGYPSQEFSDFYSDHHGWLLAWLRKKLGCPHSAADVAQDTFTRIIASSNRIAPRQPRAYLTTVASHILVDQARRRKMEQAYLDTLQLAAAQQEGYPSPERALVALQALQRIGDALHGLGEKPSRAFILHYLGGETLDAVGRELGVSTAMAHKYVVRALVHCHRCLEA</sequence>
<reference evidence="7 8" key="1">
    <citation type="submission" date="2018-10" db="EMBL/GenBank/DDBJ databases">
        <authorList>
            <person name="Criscuolo A."/>
        </authorList>
    </citation>
    <scope>NUCLEOTIDE SEQUENCE [LARGE SCALE GENOMIC DNA]</scope>
    <source>
        <strain evidence="7">DnA1</strain>
    </source>
</reference>
<keyword evidence="4" id="KW-0804">Transcription</keyword>
<dbReference type="InterPro" id="IPR036388">
    <property type="entry name" value="WH-like_DNA-bd_sf"/>
</dbReference>
<dbReference type="InterPro" id="IPR013249">
    <property type="entry name" value="RNA_pol_sigma70_r4_t2"/>
</dbReference>